<feature type="chain" id="PRO_5009582436" evidence="1">
    <location>
        <begin position="26"/>
        <end position="305"/>
    </location>
</feature>
<dbReference type="AlphaFoldDB" id="A0A1G2CYJ7"/>
<reference evidence="2 3" key="1">
    <citation type="journal article" date="2016" name="Nat. Commun.">
        <title>Thousands of microbial genomes shed light on interconnected biogeochemical processes in an aquifer system.</title>
        <authorList>
            <person name="Anantharaman K."/>
            <person name="Brown C.T."/>
            <person name="Hug L.A."/>
            <person name="Sharon I."/>
            <person name="Castelle C.J."/>
            <person name="Probst A.J."/>
            <person name="Thomas B.C."/>
            <person name="Singh A."/>
            <person name="Wilkins M.J."/>
            <person name="Karaoz U."/>
            <person name="Brodie E.L."/>
            <person name="Williams K.H."/>
            <person name="Hubbard S.S."/>
            <person name="Banfield J.F."/>
        </authorList>
    </citation>
    <scope>NUCLEOTIDE SEQUENCE [LARGE SCALE GENOMIC DNA]</scope>
</reference>
<evidence type="ECO:0000256" key="1">
    <source>
        <dbReference type="SAM" id="SignalP"/>
    </source>
</evidence>
<gene>
    <name evidence="2" type="ORF">A2845_06065</name>
</gene>
<proteinExistence type="predicted"/>
<sequence length="305" mass="34628">MHKSLLTLLLLSSAPILSLGSTVPAWELVGQKTGVSRPLWTKEITFENPQSTCAKNDTCDLKKIIFRTEDYVLPADPLVDGDPVIQSTHLFAGLVTSDVAALTRYSFVQFTRGCMWQSYMNDKNEVETEFGVLRDFLGITRIQHVFPSWVVDTSDTDPAYATVSEFGDRHYLLQHAKAIPSWIPDRQGKLFGENRPVIPFGYVTDTPGPAYYSPNMKMAVNMSLEFRMCVFKTIDVPLVTNGTDLDSKKALMCFDWESKFVFDHFAIEFKKQKNINAECARPFNAREENYHQYRLEQGGRVVPSK</sequence>
<comment type="caution">
    <text evidence="2">The sequence shown here is derived from an EMBL/GenBank/DDBJ whole genome shotgun (WGS) entry which is preliminary data.</text>
</comment>
<feature type="signal peptide" evidence="1">
    <location>
        <begin position="1"/>
        <end position="25"/>
    </location>
</feature>
<dbReference type="Proteomes" id="UP000177122">
    <property type="component" value="Unassembled WGS sequence"/>
</dbReference>
<protein>
    <submittedName>
        <fullName evidence="2">Uncharacterized protein</fullName>
    </submittedName>
</protein>
<evidence type="ECO:0000313" key="2">
    <source>
        <dbReference type="EMBL" id="OGZ06455.1"/>
    </source>
</evidence>
<keyword evidence="1" id="KW-0732">Signal</keyword>
<organism evidence="2 3">
    <name type="scientific">Candidatus Lloydbacteria bacterium RIFCSPHIGHO2_01_FULL_49_22</name>
    <dbReference type="NCBI Taxonomy" id="1798658"/>
    <lineage>
        <taxon>Bacteria</taxon>
        <taxon>Candidatus Lloydiibacteriota</taxon>
    </lineage>
</organism>
<name>A0A1G2CYJ7_9BACT</name>
<evidence type="ECO:0000313" key="3">
    <source>
        <dbReference type="Proteomes" id="UP000177122"/>
    </source>
</evidence>
<accession>A0A1G2CYJ7</accession>
<dbReference type="EMBL" id="MHLI01000002">
    <property type="protein sequence ID" value="OGZ06455.1"/>
    <property type="molecule type" value="Genomic_DNA"/>
</dbReference>